<dbReference type="Pfam" id="PF08905">
    <property type="entry name" value="DUF1850"/>
    <property type="match status" value="1"/>
</dbReference>
<feature type="transmembrane region" description="Helical" evidence="1">
    <location>
        <begin position="6"/>
        <end position="25"/>
    </location>
</feature>
<keyword evidence="1" id="KW-0472">Membrane</keyword>
<dbReference type="AlphaFoldDB" id="A0A852T8I3"/>
<evidence type="ECO:0000313" key="3">
    <source>
        <dbReference type="Proteomes" id="UP000548423"/>
    </source>
</evidence>
<organism evidence="2 3">
    <name type="scientific">Neobacillus niacini</name>
    <dbReference type="NCBI Taxonomy" id="86668"/>
    <lineage>
        <taxon>Bacteria</taxon>
        <taxon>Bacillati</taxon>
        <taxon>Bacillota</taxon>
        <taxon>Bacilli</taxon>
        <taxon>Bacillales</taxon>
        <taxon>Bacillaceae</taxon>
        <taxon>Neobacillus</taxon>
    </lineage>
</organism>
<evidence type="ECO:0008006" key="4">
    <source>
        <dbReference type="Google" id="ProtNLM"/>
    </source>
</evidence>
<evidence type="ECO:0000256" key="1">
    <source>
        <dbReference type="SAM" id="Phobius"/>
    </source>
</evidence>
<name>A0A852T8I3_9BACI</name>
<reference evidence="3" key="1">
    <citation type="submission" date="2020-07" db="EMBL/GenBank/DDBJ databases">
        <authorList>
            <person name="Partida-Martinez L."/>
            <person name="Huntemann M."/>
            <person name="Clum A."/>
            <person name="Wang J."/>
            <person name="Palaniappan K."/>
            <person name="Ritter S."/>
            <person name="Chen I.-M."/>
            <person name="Stamatis D."/>
            <person name="Reddy T."/>
            <person name="O'Malley R."/>
            <person name="Daum C."/>
            <person name="Shapiro N."/>
            <person name="Ivanova N."/>
            <person name="Kyrpides N."/>
            <person name="Woyke T."/>
        </authorList>
    </citation>
    <scope>NUCLEOTIDE SEQUENCE [LARGE SCALE GENOMIC DNA]</scope>
    <source>
        <strain evidence="3">AT2.8</strain>
    </source>
</reference>
<reference evidence="3" key="2">
    <citation type="submission" date="2020-08" db="EMBL/GenBank/DDBJ databases">
        <title>The Agave Microbiome: Exploring the role of microbial communities in plant adaptations to desert environments.</title>
        <authorList>
            <person name="Partida-Martinez L.P."/>
        </authorList>
    </citation>
    <scope>NUCLEOTIDE SEQUENCE [LARGE SCALE GENOMIC DNA]</scope>
    <source>
        <strain evidence="3">AT2.8</strain>
    </source>
</reference>
<dbReference type="EMBL" id="JACCBX010000002">
    <property type="protein sequence ID" value="NYE04139.1"/>
    <property type="molecule type" value="Genomic_DNA"/>
</dbReference>
<keyword evidence="1" id="KW-1133">Transmembrane helix</keyword>
<keyword evidence="1" id="KW-0812">Transmembrane</keyword>
<evidence type="ECO:0000313" key="2">
    <source>
        <dbReference type="EMBL" id="NYE04139.1"/>
    </source>
</evidence>
<gene>
    <name evidence="2" type="ORF">F4694_000883</name>
</gene>
<accession>A0A852T8I3</accession>
<dbReference type="Proteomes" id="UP000548423">
    <property type="component" value="Unassembled WGS sequence"/>
</dbReference>
<comment type="caution">
    <text evidence="2">The sequence shown here is derived from an EMBL/GenBank/DDBJ whole genome shotgun (WGS) entry which is preliminary data.</text>
</comment>
<dbReference type="InterPro" id="IPR015001">
    <property type="entry name" value="DUF1850"/>
</dbReference>
<sequence>MPKLQPIQYLLIFIIILILLVFIPFQKAIVFQPNDSNAKFAYIPVKNETHFEIKYTHSIHLSDVVESYIITHDERIQQYELMYEDFAIGMPSNAEKGETFEQENGAYYIKNMNRVFPFFHLRIGQVRANHTVIFKNKEYPISRSIKPGTSVKVEIRKLNFFKQWKGVNILESL</sequence>
<protein>
    <recommendedName>
        <fullName evidence="4">DUF1850 domain-containing protein</fullName>
    </recommendedName>
</protein>
<proteinExistence type="predicted"/>